<dbReference type="Proteomes" id="UP000012073">
    <property type="component" value="Unassembled WGS sequence"/>
</dbReference>
<dbReference type="KEGG" id="ccp:CHC_T00006775001"/>
<evidence type="ECO:0000313" key="3">
    <source>
        <dbReference type="Proteomes" id="UP000012073"/>
    </source>
</evidence>
<dbReference type="EMBL" id="HG002070">
    <property type="protein sequence ID" value="CDF39732.1"/>
    <property type="molecule type" value="Genomic_DNA"/>
</dbReference>
<evidence type="ECO:0000256" key="1">
    <source>
        <dbReference type="SAM" id="MobiDB-lite"/>
    </source>
</evidence>
<protein>
    <submittedName>
        <fullName evidence="2">Uncharacterized protein</fullName>
    </submittedName>
</protein>
<sequence>MATALFNDVRIQHPDDHVGRKFKFLPVSKLLCSHENFSGGGPSMDPWPAMDPCQAERTQQVMAQ</sequence>
<proteinExistence type="predicted"/>
<reference evidence="3" key="1">
    <citation type="journal article" date="2013" name="Proc. Natl. Acad. Sci. U.S.A.">
        <title>Genome structure and metabolic features in the red seaweed Chondrus crispus shed light on evolution of the Archaeplastida.</title>
        <authorList>
            <person name="Collen J."/>
            <person name="Porcel B."/>
            <person name="Carre W."/>
            <person name="Ball S.G."/>
            <person name="Chaparro C."/>
            <person name="Tonon T."/>
            <person name="Barbeyron T."/>
            <person name="Michel G."/>
            <person name="Noel B."/>
            <person name="Valentin K."/>
            <person name="Elias M."/>
            <person name="Artiguenave F."/>
            <person name="Arun A."/>
            <person name="Aury J.M."/>
            <person name="Barbosa-Neto J.F."/>
            <person name="Bothwell J.H."/>
            <person name="Bouget F.Y."/>
            <person name="Brillet L."/>
            <person name="Cabello-Hurtado F."/>
            <person name="Capella-Gutierrez S."/>
            <person name="Charrier B."/>
            <person name="Cladiere L."/>
            <person name="Cock J.M."/>
            <person name="Coelho S.M."/>
            <person name="Colleoni C."/>
            <person name="Czjzek M."/>
            <person name="Da Silva C."/>
            <person name="Delage L."/>
            <person name="Denoeud F."/>
            <person name="Deschamps P."/>
            <person name="Dittami S.M."/>
            <person name="Gabaldon T."/>
            <person name="Gachon C.M."/>
            <person name="Groisillier A."/>
            <person name="Herve C."/>
            <person name="Jabbari K."/>
            <person name="Katinka M."/>
            <person name="Kloareg B."/>
            <person name="Kowalczyk N."/>
            <person name="Labadie K."/>
            <person name="Leblanc C."/>
            <person name="Lopez P.J."/>
            <person name="McLachlan D.H."/>
            <person name="Meslet-Cladiere L."/>
            <person name="Moustafa A."/>
            <person name="Nehr Z."/>
            <person name="Nyvall Collen P."/>
            <person name="Panaud O."/>
            <person name="Partensky F."/>
            <person name="Poulain J."/>
            <person name="Rensing S.A."/>
            <person name="Rousvoal S."/>
            <person name="Samson G."/>
            <person name="Symeonidi A."/>
            <person name="Weissenbach J."/>
            <person name="Zambounis A."/>
            <person name="Wincker P."/>
            <person name="Boyen C."/>
        </authorList>
    </citation>
    <scope>NUCLEOTIDE SEQUENCE [LARGE SCALE GENOMIC DNA]</scope>
    <source>
        <strain evidence="3">cv. Stackhouse</strain>
    </source>
</reference>
<dbReference type="AlphaFoldDB" id="R7QMJ1"/>
<dbReference type="GeneID" id="17317731"/>
<dbReference type="Gramene" id="CDF39732">
    <property type="protein sequence ID" value="CDF39732"/>
    <property type="gene ID" value="CHC_T00006775001"/>
</dbReference>
<accession>R7QMJ1</accession>
<dbReference type="RefSeq" id="XP_005710026.1">
    <property type="nucleotide sequence ID" value="XM_005709969.1"/>
</dbReference>
<keyword evidence="3" id="KW-1185">Reference proteome</keyword>
<organism evidence="2 3">
    <name type="scientific">Chondrus crispus</name>
    <name type="common">Carrageen Irish moss</name>
    <name type="synonym">Polymorpha crispa</name>
    <dbReference type="NCBI Taxonomy" id="2769"/>
    <lineage>
        <taxon>Eukaryota</taxon>
        <taxon>Rhodophyta</taxon>
        <taxon>Florideophyceae</taxon>
        <taxon>Rhodymeniophycidae</taxon>
        <taxon>Gigartinales</taxon>
        <taxon>Gigartinaceae</taxon>
        <taxon>Chondrus</taxon>
    </lineage>
</organism>
<gene>
    <name evidence="2" type="ORF">CHC_T00006775001</name>
</gene>
<evidence type="ECO:0000313" key="2">
    <source>
        <dbReference type="EMBL" id="CDF39732.1"/>
    </source>
</evidence>
<name>R7QMJ1_CHOCR</name>
<feature type="region of interest" description="Disordered" evidence="1">
    <location>
        <begin position="41"/>
        <end position="64"/>
    </location>
</feature>